<dbReference type="PATRIC" id="fig|1005704.3.peg.204"/>
<comment type="caution">
    <text evidence="1">The sequence shown here is derived from an EMBL/GenBank/DDBJ whole genome shotgun (WGS) entry which is preliminary data.</text>
</comment>
<proteinExistence type="predicted"/>
<dbReference type="InterPro" id="IPR050244">
    <property type="entry name" value="Auton_GlycylRad_Cofactor"/>
</dbReference>
<reference evidence="1 2" key="1">
    <citation type="submission" date="2011-04" db="EMBL/GenBank/DDBJ databases">
        <authorList>
            <person name="Durkin A.S."/>
            <person name="Radune D."/>
            <person name="Hostetler J."/>
            <person name="Torralba M."/>
            <person name="Gillis M."/>
            <person name="Methe B."/>
            <person name="Sutton G."/>
            <person name="Nelson K.E."/>
        </authorList>
    </citation>
    <scope>NUCLEOTIDE SEQUENCE [LARGE SCALE GENOMIC DNA]</scope>
    <source>
        <strain evidence="1 2">SK255</strain>
    </source>
</reference>
<evidence type="ECO:0000313" key="1">
    <source>
        <dbReference type="EMBL" id="EGL91869.1"/>
    </source>
</evidence>
<dbReference type="PANTHER" id="PTHR30191:SF8">
    <property type="entry name" value="FORMATE ACETYLTRANSFERASE"/>
    <property type="match status" value="1"/>
</dbReference>
<dbReference type="PANTHER" id="PTHR30191">
    <property type="entry name" value="FORMATE ACETYLTRANSFERASE"/>
    <property type="match status" value="1"/>
</dbReference>
<sequence length="62" mass="7052">MVVKTVVEAQDIFDKAWEGFKGVDWKEKASISRFVQANYTPYDGDESFLAGPTERSLHIKKS</sequence>
<name>F5VSI7_STROR</name>
<dbReference type="SUPFAM" id="SSF51998">
    <property type="entry name" value="PFL-like glycyl radical enzymes"/>
    <property type="match status" value="1"/>
</dbReference>
<dbReference type="EMBL" id="AFNM01000011">
    <property type="protein sequence ID" value="EGL91869.1"/>
    <property type="molecule type" value="Genomic_DNA"/>
</dbReference>
<dbReference type="AlphaFoldDB" id="F5VSI7"/>
<organism evidence="1 2">
    <name type="scientific">Streptococcus oralis SK255</name>
    <dbReference type="NCBI Taxonomy" id="1005704"/>
    <lineage>
        <taxon>Bacteria</taxon>
        <taxon>Bacillati</taxon>
        <taxon>Bacillota</taxon>
        <taxon>Bacilli</taxon>
        <taxon>Lactobacillales</taxon>
        <taxon>Streptococcaceae</taxon>
        <taxon>Streptococcus</taxon>
    </lineage>
</organism>
<evidence type="ECO:0000313" key="2">
    <source>
        <dbReference type="Proteomes" id="UP000003695"/>
    </source>
</evidence>
<dbReference type="eggNOG" id="COG1882">
    <property type="taxonomic scope" value="Bacteria"/>
</dbReference>
<protein>
    <submittedName>
        <fullName evidence="1">Conserved domain protein</fullName>
    </submittedName>
</protein>
<dbReference type="Gene3D" id="3.20.70.20">
    <property type="match status" value="1"/>
</dbReference>
<gene>
    <name evidence="1" type="ORF">HMPREF9968_1328</name>
</gene>
<dbReference type="Proteomes" id="UP000003695">
    <property type="component" value="Unassembled WGS sequence"/>
</dbReference>
<accession>F5VSI7</accession>
<dbReference type="GO" id="GO:0008861">
    <property type="term" value="F:formate C-acetyltransferase activity"/>
    <property type="evidence" value="ECO:0007669"/>
    <property type="project" value="TreeGrafter"/>
</dbReference>
<dbReference type="GO" id="GO:0005829">
    <property type="term" value="C:cytosol"/>
    <property type="evidence" value="ECO:0007669"/>
    <property type="project" value="TreeGrafter"/>
</dbReference>